<accession>A0A8H6VS84</accession>
<dbReference type="PANTHER" id="PTHR34689:SF1">
    <property type="entry name" value="NUCLEIC ACID-BINDING PROTEIN"/>
    <property type="match status" value="1"/>
</dbReference>
<organism evidence="1 2">
    <name type="scientific">Mycena chlorophos</name>
    <name type="common">Agaric fungus</name>
    <name type="synonym">Agaricus chlorophos</name>
    <dbReference type="NCBI Taxonomy" id="658473"/>
    <lineage>
        <taxon>Eukaryota</taxon>
        <taxon>Fungi</taxon>
        <taxon>Dikarya</taxon>
        <taxon>Basidiomycota</taxon>
        <taxon>Agaricomycotina</taxon>
        <taxon>Agaricomycetes</taxon>
        <taxon>Agaricomycetidae</taxon>
        <taxon>Agaricales</taxon>
        <taxon>Marasmiineae</taxon>
        <taxon>Mycenaceae</taxon>
        <taxon>Mycena</taxon>
    </lineage>
</organism>
<dbReference type="OrthoDB" id="2538345at2759"/>
<sequence length="286" mass="32002">MPKRANCVTAEAVFALKPRAYNPQQCREIALTSAVLTATARMSEVETTTNVVEAEREVGLAVRSTSVDEFRALPRALAEVGPAAGAEMPAPATDVAGRDLLAALRPSTESAANIKERKKAKKEKKKSKAVAEWGKYGVITEADMFTKSQEFHTWLVEERKVNPETISKDQQRKEFARFMEDYNTATLPDRKYYDMESYNRRMNALRAGEFAPPPEDTYDPRADMKALSAAHKKRAAADDTTLSREKLMELRKVQNERVQAGKMRQLGMEVSQTMGVRMEDGASFDE</sequence>
<gene>
    <name evidence="1" type="ORF">HMN09_01316800</name>
</gene>
<keyword evidence="2" id="KW-1185">Reference proteome</keyword>
<protein>
    <submittedName>
        <fullName evidence="1">Uncharacterized protein</fullName>
    </submittedName>
</protein>
<proteinExistence type="predicted"/>
<reference evidence="1" key="1">
    <citation type="submission" date="2020-05" db="EMBL/GenBank/DDBJ databases">
        <title>Mycena genomes resolve the evolution of fungal bioluminescence.</title>
        <authorList>
            <person name="Tsai I.J."/>
        </authorList>
    </citation>
    <scope>NUCLEOTIDE SEQUENCE</scope>
    <source>
        <strain evidence="1">110903Hualien_Pintung</strain>
    </source>
</reference>
<dbReference type="AlphaFoldDB" id="A0A8H6VS84"/>
<dbReference type="PANTHER" id="PTHR34689">
    <property type="entry name" value="NUCLEIC ACID-BINDING PROTEIN"/>
    <property type="match status" value="1"/>
</dbReference>
<dbReference type="Proteomes" id="UP000613580">
    <property type="component" value="Unassembled WGS sequence"/>
</dbReference>
<evidence type="ECO:0000313" key="1">
    <source>
        <dbReference type="EMBL" id="KAF7290116.1"/>
    </source>
</evidence>
<evidence type="ECO:0000313" key="2">
    <source>
        <dbReference type="Proteomes" id="UP000613580"/>
    </source>
</evidence>
<dbReference type="EMBL" id="JACAZE010000027">
    <property type="protein sequence ID" value="KAF7290116.1"/>
    <property type="molecule type" value="Genomic_DNA"/>
</dbReference>
<name>A0A8H6VS84_MYCCL</name>
<comment type="caution">
    <text evidence="1">The sequence shown here is derived from an EMBL/GenBank/DDBJ whole genome shotgun (WGS) entry which is preliminary data.</text>
</comment>